<dbReference type="Pfam" id="PF04075">
    <property type="entry name" value="F420H2_quin_red"/>
    <property type="match status" value="1"/>
</dbReference>
<evidence type="ECO:0000313" key="3">
    <source>
        <dbReference type="EMBL" id="BBZ76028.1"/>
    </source>
</evidence>
<dbReference type="AlphaFoldDB" id="A0A6N4W676"/>
<evidence type="ECO:0000313" key="4">
    <source>
        <dbReference type="Proteomes" id="UP000467249"/>
    </source>
</evidence>
<name>A0A6N4W676_9MYCO</name>
<comment type="similarity">
    <text evidence="1">Belongs to the F420H(2)-dependent quinone reductase family.</text>
</comment>
<accession>A0A6N4W676</accession>
<dbReference type="SUPFAM" id="SSF50475">
    <property type="entry name" value="FMN-binding split barrel"/>
    <property type="match status" value="1"/>
</dbReference>
<dbReference type="KEGG" id="many:MANY_13650"/>
<dbReference type="GO" id="GO:0016491">
    <property type="term" value="F:oxidoreductase activity"/>
    <property type="evidence" value="ECO:0007669"/>
    <property type="project" value="InterPro"/>
</dbReference>
<organism evidence="3 4">
    <name type="scientific">Mycolicibacterium anyangense</name>
    <dbReference type="NCBI Taxonomy" id="1431246"/>
    <lineage>
        <taxon>Bacteria</taxon>
        <taxon>Bacillati</taxon>
        <taxon>Actinomycetota</taxon>
        <taxon>Actinomycetes</taxon>
        <taxon>Mycobacteriales</taxon>
        <taxon>Mycobacteriaceae</taxon>
        <taxon>Mycolicibacterium</taxon>
    </lineage>
</organism>
<dbReference type="Gene3D" id="2.30.110.10">
    <property type="entry name" value="Electron Transport, Fmn-binding Protein, Chain A"/>
    <property type="match status" value="1"/>
</dbReference>
<gene>
    <name evidence="3" type="ORF">MANY_13650</name>
</gene>
<comment type="catalytic activity">
    <reaction evidence="2">
        <text>oxidized coenzyme F420-(gamma-L-Glu)(n) + a quinol + H(+) = reduced coenzyme F420-(gamma-L-Glu)(n) + a quinone</text>
        <dbReference type="Rhea" id="RHEA:39663"/>
        <dbReference type="Rhea" id="RHEA-COMP:12939"/>
        <dbReference type="Rhea" id="RHEA-COMP:14378"/>
        <dbReference type="ChEBI" id="CHEBI:15378"/>
        <dbReference type="ChEBI" id="CHEBI:24646"/>
        <dbReference type="ChEBI" id="CHEBI:132124"/>
        <dbReference type="ChEBI" id="CHEBI:133980"/>
        <dbReference type="ChEBI" id="CHEBI:139511"/>
    </reaction>
</comment>
<protein>
    <recommendedName>
        <fullName evidence="5">Nitroreductase</fullName>
    </recommendedName>
</protein>
<dbReference type="InterPro" id="IPR004378">
    <property type="entry name" value="F420H2_quin_Rdtase"/>
</dbReference>
<dbReference type="PANTHER" id="PTHR39428:SF3">
    <property type="entry name" value="DEAZAFLAVIN-DEPENDENT NITROREDUCTASE"/>
    <property type="match status" value="1"/>
</dbReference>
<dbReference type="PANTHER" id="PTHR39428">
    <property type="entry name" value="F420H(2)-DEPENDENT QUINONE REDUCTASE RV1261C"/>
    <property type="match status" value="1"/>
</dbReference>
<dbReference type="InterPro" id="IPR012349">
    <property type="entry name" value="Split_barrel_FMN-bd"/>
</dbReference>
<keyword evidence="4" id="KW-1185">Reference proteome</keyword>
<dbReference type="GO" id="GO:0005886">
    <property type="term" value="C:plasma membrane"/>
    <property type="evidence" value="ECO:0007669"/>
    <property type="project" value="TreeGrafter"/>
</dbReference>
<dbReference type="Proteomes" id="UP000467249">
    <property type="component" value="Chromosome"/>
</dbReference>
<dbReference type="NCBIfam" id="TIGR00026">
    <property type="entry name" value="hi_GC_TIGR00026"/>
    <property type="match status" value="1"/>
</dbReference>
<evidence type="ECO:0008006" key="5">
    <source>
        <dbReference type="Google" id="ProtNLM"/>
    </source>
</evidence>
<evidence type="ECO:0000256" key="2">
    <source>
        <dbReference type="ARBA" id="ARBA00049106"/>
    </source>
</evidence>
<dbReference type="RefSeq" id="WP_163803552.1">
    <property type="nucleotide sequence ID" value="NZ_AP022620.1"/>
</dbReference>
<dbReference type="GO" id="GO:0070967">
    <property type="term" value="F:coenzyme F420 binding"/>
    <property type="evidence" value="ECO:0007669"/>
    <property type="project" value="TreeGrafter"/>
</dbReference>
<sequence length="155" mass="17748">MAGTSRLFSLAGGLMSRRWMRPVTRTFSDLHTLLYRVTAGAAQNPNYPTMLLTVTGRRSGKPRTVPLIYLQDGDRMVIAAAYAGSDSHPTWWLNLQAHPEAVVRVRDREVPVRAEVAPADQRPQLWRRLVQMYPYFTEYQQRTDREIPIIVLTPV</sequence>
<proteinExistence type="inferred from homology"/>
<reference evidence="3 4" key="1">
    <citation type="journal article" date="2019" name="Emerg. Microbes Infect.">
        <title>Comprehensive subspecies identification of 175 nontuberculous mycobacteria species based on 7547 genomic profiles.</title>
        <authorList>
            <person name="Matsumoto Y."/>
            <person name="Kinjo T."/>
            <person name="Motooka D."/>
            <person name="Nabeya D."/>
            <person name="Jung N."/>
            <person name="Uechi K."/>
            <person name="Horii T."/>
            <person name="Iida T."/>
            <person name="Fujita J."/>
            <person name="Nakamura S."/>
        </authorList>
    </citation>
    <scope>NUCLEOTIDE SEQUENCE [LARGE SCALE GENOMIC DNA]</scope>
    <source>
        <strain evidence="3 4">JCM 30275</strain>
    </source>
</reference>
<evidence type="ECO:0000256" key="1">
    <source>
        <dbReference type="ARBA" id="ARBA00008710"/>
    </source>
</evidence>
<dbReference type="EMBL" id="AP022620">
    <property type="protein sequence ID" value="BBZ76028.1"/>
    <property type="molecule type" value="Genomic_DNA"/>
</dbReference>